<proteinExistence type="predicted"/>
<comment type="caution">
    <text evidence="1">The sequence shown here is derived from an EMBL/GenBank/DDBJ whole genome shotgun (WGS) entry which is preliminary data.</text>
</comment>
<dbReference type="EMBL" id="LWBS01000011">
    <property type="protein sequence ID" value="OAP97278.1"/>
    <property type="molecule type" value="Genomic_DNA"/>
</dbReference>
<name>A0A179BZV8_RHILE</name>
<dbReference type="AlphaFoldDB" id="A0A179BZV8"/>
<protein>
    <submittedName>
        <fullName evidence="1">Uncharacterized protein</fullName>
    </submittedName>
</protein>
<sequence length="148" mass="17180">MGYVLHITRKVNWFDASPSITLDDWLEYVDNDPEIQHDGFAETPTADRGVLRVEQAGICVWKGYSRGENRENAAWLWWSGGNIVVKNPDQEIRRKMWLIAQSLEAKVQREEGEHYGRDGESMVMPAKAILAPEPSMPPDPKRPWWKFW</sequence>
<reference evidence="1" key="1">
    <citation type="submission" date="2016-04" db="EMBL/GenBank/DDBJ databases">
        <title>Fast-growing isolate from the root nodules of Vavilovia formosa.</title>
        <authorList>
            <person name="Kimeklis A."/>
            <person name="Safronova V."/>
            <person name="Belimov A."/>
            <person name="Andronov E."/>
        </authorList>
    </citation>
    <scope>NUCLEOTIDE SEQUENCE [LARGE SCALE GENOMIC DNA]</scope>
    <source>
        <strain evidence="1">Vaf-46</strain>
    </source>
</reference>
<organism evidence="1">
    <name type="scientific">Rhizobium leguminosarum</name>
    <dbReference type="NCBI Taxonomy" id="384"/>
    <lineage>
        <taxon>Bacteria</taxon>
        <taxon>Pseudomonadati</taxon>
        <taxon>Pseudomonadota</taxon>
        <taxon>Alphaproteobacteria</taxon>
        <taxon>Hyphomicrobiales</taxon>
        <taxon>Rhizobiaceae</taxon>
        <taxon>Rhizobium/Agrobacterium group</taxon>
        <taxon>Rhizobium</taxon>
    </lineage>
</organism>
<accession>A0A179BZV8</accession>
<evidence type="ECO:0000313" key="1">
    <source>
        <dbReference type="EMBL" id="OAP97278.1"/>
    </source>
</evidence>
<gene>
    <name evidence="1" type="ORF">A4U53_11680</name>
</gene>